<dbReference type="PROSITE" id="PS51257">
    <property type="entry name" value="PROKAR_LIPOPROTEIN"/>
    <property type="match status" value="1"/>
</dbReference>
<protein>
    <recommendedName>
        <fullName evidence="4">Fimbrial subunit protein C-terminal domain-containing protein</fullName>
    </recommendedName>
</protein>
<keyword evidence="3" id="KW-1185">Reference proteome</keyword>
<comment type="caution">
    <text evidence="2">The sequence shown here is derived from an EMBL/GenBank/DDBJ whole genome shotgun (WGS) entry which is preliminary data.</text>
</comment>
<name>A0A401LTF6_9BACE</name>
<dbReference type="EMBL" id="BHWB01000004">
    <property type="protein sequence ID" value="GCB34794.1"/>
    <property type="molecule type" value="Genomic_DNA"/>
</dbReference>
<dbReference type="Pfam" id="PF16432">
    <property type="entry name" value="DUF5029"/>
    <property type="match status" value="1"/>
</dbReference>
<feature type="signal peptide" evidence="1">
    <location>
        <begin position="1"/>
        <end position="20"/>
    </location>
</feature>
<accession>A0A401LTF6</accession>
<dbReference type="OrthoDB" id="9892630at2"/>
<evidence type="ECO:0008006" key="4">
    <source>
        <dbReference type="Google" id="ProtNLM"/>
    </source>
</evidence>
<evidence type="ECO:0000313" key="3">
    <source>
        <dbReference type="Proteomes" id="UP000288079"/>
    </source>
</evidence>
<dbReference type="RefSeq" id="WP_125040926.1">
    <property type="nucleotide sequence ID" value="NZ_BHWB01000004.1"/>
</dbReference>
<evidence type="ECO:0000313" key="2">
    <source>
        <dbReference type="EMBL" id="GCB34794.1"/>
    </source>
</evidence>
<proteinExistence type="predicted"/>
<reference evidence="2 3" key="1">
    <citation type="submission" date="2018-10" db="EMBL/GenBank/DDBJ databases">
        <title>Draft Genome Sequence of Bacteroides sp. KCTC 15687.</title>
        <authorList>
            <person name="Yu S.Y."/>
            <person name="Kim J.S."/>
            <person name="Oh B.S."/>
            <person name="Park S.H."/>
            <person name="Kang S.W."/>
            <person name="Park J.E."/>
            <person name="Choi S.H."/>
            <person name="Han K.I."/>
            <person name="Lee K.C."/>
            <person name="Eom M.K."/>
            <person name="Suh M.K."/>
            <person name="Lee D.H."/>
            <person name="Yoon H."/>
            <person name="Kim B."/>
            <person name="Yang S.J."/>
            <person name="Lee J.S."/>
            <person name="Lee J.H."/>
        </authorList>
    </citation>
    <scope>NUCLEOTIDE SEQUENCE [LARGE SCALE GENOMIC DNA]</scope>
    <source>
        <strain evidence="2 3">KCTC 15687</strain>
    </source>
</reference>
<feature type="chain" id="PRO_5019500736" description="Fimbrial subunit protein C-terminal domain-containing protein" evidence="1">
    <location>
        <begin position="21"/>
        <end position="733"/>
    </location>
</feature>
<dbReference type="Proteomes" id="UP000288079">
    <property type="component" value="Unassembled WGS sequence"/>
</dbReference>
<dbReference type="InterPro" id="IPR032210">
    <property type="entry name" value="DUF5029"/>
</dbReference>
<sequence length="733" mass="79996">MKVYKLFTLALAALAFAACSDDEVINPQNQGLNEDENWQADVEGLTINFATLATGPNTRAYSGETESKGTEAVIYDAYVFAKEANPKHDNGLTGDWTVIKCKVNNDGVVEGESKVDNPDKTVTLKNVATFHGVRQGDYVYVIANDPNMTLDIAEGLAHQGQSSEKNIKAYTSMLSKEYLGGLAFGKTQTDPTGKFVMAGLAQIPVAPTLPSNGTIEVEVGLDRELSKVNFKANTSSTPSDEAYKVVEFQEGDGITVLRIAPTTSMFTERDADFYVPSPSCVENWPINDHSFADNLGFSKFCDQTIPGSVMFDGGAATDLVWNDVTIPANFNTTNPAGGIEEYRFSWVLPAAKGAADESGTIEYGSKTGNMLYGSNKVINAPVFYTSPNYSKNTNAVTAVCTQATYIGRDVFQNSGLNAAVAQALACTTEKITFTAGSDNVEIDNPLWVKDATKTASFVKSIKTILGITDDKVAGKGLGLQYRNKATDTEASDAFEAILTKYGLTAATTYDLPKSDGTDIETVALDRTHYENMMDKFYTAVILQFRLANDVQVDGDMDTELGNKVPNGKKAYFYDPVSQADEYNKELLPTDYLLLGTTPVDYQLKDKDGKDLTAKTPSTPIFCIYDQSATAVADVKATSTDFTTGKTARLTYFSTDDAFKYFTNMKLYYRADIADYVDNVSNKMTERNMHYQTVGTIQSLGARTIHDAVYSDENTMKVDVKVNNWKLSINQIPM</sequence>
<keyword evidence="1" id="KW-0732">Signal</keyword>
<organism evidence="2 3">
    <name type="scientific">Bacteroides faecalis</name>
    <dbReference type="NCBI Taxonomy" id="2447885"/>
    <lineage>
        <taxon>Bacteria</taxon>
        <taxon>Pseudomonadati</taxon>
        <taxon>Bacteroidota</taxon>
        <taxon>Bacteroidia</taxon>
        <taxon>Bacteroidales</taxon>
        <taxon>Bacteroidaceae</taxon>
        <taxon>Bacteroides</taxon>
    </lineage>
</organism>
<dbReference type="AlphaFoldDB" id="A0A401LTF6"/>
<gene>
    <name evidence="2" type="ORF">KGMB02408_17390</name>
</gene>
<evidence type="ECO:0000256" key="1">
    <source>
        <dbReference type="SAM" id="SignalP"/>
    </source>
</evidence>